<dbReference type="Proteomes" id="UP000681290">
    <property type="component" value="Unassembled WGS sequence"/>
</dbReference>
<keyword evidence="1" id="KW-0472">Membrane</keyword>
<keyword evidence="1" id="KW-0812">Transmembrane</keyword>
<gene>
    <name evidence="2" type="ORF">J15TS10_04730</name>
</gene>
<name>A0ABQ4MKZ7_9BACL</name>
<dbReference type="EMBL" id="BOSM01000001">
    <property type="protein sequence ID" value="GIP56659.1"/>
    <property type="molecule type" value="Genomic_DNA"/>
</dbReference>
<organism evidence="2 3">
    <name type="scientific">Paenibacillus woosongensis</name>
    <dbReference type="NCBI Taxonomy" id="307580"/>
    <lineage>
        <taxon>Bacteria</taxon>
        <taxon>Bacillati</taxon>
        <taxon>Bacillota</taxon>
        <taxon>Bacilli</taxon>
        <taxon>Bacillales</taxon>
        <taxon>Paenibacillaceae</taxon>
        <taxon>Paenibacillus</taxon>
    </lineage>
</organism>
<reference evidence="2 3" key="1">
    <citation type="submission" date="2021-03" db="EMBL/GenBank/DDBJ databases">
        <title>Antimicrobial resistance genes in bacteria isolated from Japanese honey, and their potential for conferring macrolide and lincosamide resistance in the American foulbrood pathogen Paenibacillus larvae.</title>
        <authorList>
            <person name="Okamoto M."/>
            <person name="Kumagai M."/>
            <person name="Kanamori H."/>
            <person name="Takamatsu D."/>
        </authorList>
    </citation>
    <scope>NUCLEOTIDE SEQUENCE [LARGE SCALE GENOMIC DNA]</scope>
    <source>
        <strain evidence="2 3">J15TS10</strain>
    </source>
</reference>
<feature type="transmembrane region" description="Helical" evidence="1">
    <location>
        <begin position="37"/>
        <end position="55"/>
    </location>
</feature>
<protein>
    <submittedName>
        <fullName evidence="2">Uncharacterized protein</fullName>
    </submittedName>
</protein>
<accession>A0ABQ4MKZ7</accession>
<evidence type="ECO:0000313" key="3">
    <source>
        <dbReference type="Proteomes" id="UP000681290"/>
    </source>
</evidence>
<comment type="caution">
    <text evidence="2">The sequence shown here is derived from an EMBL/GenBank/DDBJ whole genome shotgun (WGS) entry which is preliminary data.</text>
</comment>
<keyword evidence="3" id="KW-1185">Reference proteome</keyword>
<keyword evidence="1" id="KW-1133">Transmembrane helix</keyword>
<sequence>MFSVTSGNDLGFDGTVEAEGVFLLYNKMWREKMKRTVWLLVGIIVITNVLWLYLFRNAEQSAVTDNSGASLYLLHGTGKAWDVTDYKIMIAADKILRGRASLNYKGDPEELSQSIFFGIKFYEVNSRGEKEVVYSSEFHSNNGEVSILDNVREIGSLTSPYSYGELEKDRSNYESTSLELTWQDKEGQRHTEIIELEINQEIHITADE</sequence>
<evidence type="ECO:0000256" key="1">
    <source>
        <dbReference type="SAM" id="Phobius"/>
    </source>
</evidence>
<evidence type="ECO:0000313" key="2">
    <source>
        <dbReference type="EMBL" id="GIP56659.1"/>
    </source>
</evidence>
<proteinExistence type="predicted"/>